<feature type="transmembrane region" description="Helical" evidence="1">
    <location>
        <begin position="79"/>
        <end position="100"/>
    </location>
</feature>
<proteinExistence type="predicted"/>
<dbReference type="PANTHER" id="PTHR38457">
    <property type="entry name" value="REGULATOR ABRB-RELATED"/>
    <property type="match status" value="1"/>
</dbReference>
<sequence>MKRWVITSMLALIGGWLGFMTSFPLGPLLGSLLMIAIVQIKTNKLPPLPKKAKRIIQMLLGGSIGLTFSQETFSILSTVWLPALLLPLLQISGALLLALFLKKVLKFDTLTAVCSSAPAGMTEMIVLAEKYPVSVPTVVTLHLFRLMLIVSVMPFLIYYLFIR</sequence>
<dbReference type="Proteomes" id="UP001148125">
    <property type="component" value="Unassembled WGS sequence"/>
</dbReference>
<keyword evidence="1" id="KW-0472">Membrane</keyword>
<evidence type="ECO:0000256" key="1">
    <source>
        <dbReference type="SAM" id="Phobius"/>
    </source>
</evidence>
<dbReference type="Pfam" id="PF05145">
    <property type="entry name" value="AbrB"/>
    <property type="match status" value="1"/>
</dbReference>
<organism evidence="2 3">
    <name type="scientific">Alkalihalobacterium chitinilyticum</name>
    <dbReference type="NCBI Taxonomy" id="2980103"/>
    <lineage>
        <taxon>Bacteria</taxon>
        <taxon>Bacillati</taxon>
        <taxon>Bacillota</taxon>
        <taxon>Bacilli</taxon>
        <taxon>Bacillales</taxon>
        <taxon>Bacillaceae</taxon>
        <taxon>Alkalihalobacterium</taxon>
    </lineage>
</organism>
<keyword evidence="3" id="KW-1185">Reference proteome</keyword>
<dbReference type="PANTHER" id="PTHR38457:SF1">
    <property type="entry name" value="REGULATOR ABRB-RELATED"/>
    <property type="match status" value="1"/>
</dbReference>
<keyword evidence="1" id="KW-1133">Transmembrane helix</keyword>
<protein>
    <submittedName>
        <fullName evidence="2">AbrB family transcriptional regulator</fullName>
    </submittedName>
</protein>
<feature type="transmembrane region" description="Helical" evidence="1">
    <location>
        <begin position="6"/>
        <end position="35"/>
    </location>
</feature>
<evidence type="ECO:0000313" key="3">
    <source>
        <dbReference type="Proteomes" id="UP001148125"/>
    </source>
</evidence>
<evidence type="ECO:0000313" key="2">
    <source>
        <dbReference type="EMBL" id="MDE5412548.1"/>
    </source>
</evidence>
<name>A0ABT5VAQ0_9BACI</name>
<dbReference type="InterPro" id="IPR007820">
    <property type="entry name" value="AbrB_fam"/>
</dbReference>
<keyword evidence="1" id="KW-0812">Transmembrane</keyword>
<dbReference type="NCBIfam" id="TIGR03082">
    <property type="entry name" value="Gneg_AbrB_dup"/>
    <property type="match status" value="1"/>
</dbReference>
<accession>A0ABT5VAQ0</accession>
<feature type="transmembrane region" description="Helical" evidence="1">
    <location>
        <begin position="55"/>
        <end position="73"/>
    </location>
</feature>
<dbReference type="RefSeq" id="WP_275117179.1">
    <property type="nucleotide sequence ID" value="NZ_JAOTPO010000002.1"/>
</dbReference>
<gene>
    <name evidence="2" type="ORF">N7Z68_04060</name>
</gene>
<dbReference type="InterPro" id="IPR017516">
    <property type="entry name" value="AbrB_dup"/>
</dbReference>
<dbReference type="EMBL" id="JAOTPO010000002">
    <property type="protein sequence ID" value="MDE5412548.1"/>
    <property type="molecule type" value="Genomic_DNA"/>
</dbReference>
<comment type="caution">
    <text evidence="2">The sequence shown here is derived from an EMBL/GenBank/DDBJ whole genome shotgun (WGS) entry which is preliminary data.</text>
</comment>
<reference evidence="2" key="1">
    <citation type="submission" date="2024-05" db="EMBL/GenBank/DDBJ databases">
        <title>Alkalihalobacillus sp. strain MEB203 novel alkaliphilic bacterium from Lonar Lake, India.</title>
        <authorList>
            <person name="Joshi A."/>
            <person name="Thite S."/>
            <person name="Mengade P."/>
        </authorList>
    </citation>
    <scope>NUCLEOTIDE SEQUENCE</scope>
    <source>
        <strain evidence="2">MEB 203</strain>
    </source>
</reference>
<feature type="transmembrane region" description="Helical" evidence="1">
    <location>
        <begin position="139"/>
        <end position="161"/>
    </location>
</feature>